<evidence type="ECO:0000313" key="2">
    <source>
        <dbReference type="Proteomes" id="UP000054477"/>
    </source>
</evidence>
<dbReference type="AlphaFoldDB" id="A0A0C9XAR4"/>
<proteinExistence type="predicted"/>
<accession>A0A0C9XAR4</accession>
<dbReference type="STRING" id="1095629.A0A0C9XAR4"/>
<dbReference type="PANTHER" id="PTHR38926">
    <property type="entry name" value="F-BOX DOMAIN CONTAINING PROTEIN, EXPRESSED"/>
    <property type="match status" value="1"/>
</dbReference>
<dbReference type="PANTHER" id="PTHR38926:SF5">
    <property type="entry name" value="F-BOX AND LEUCINE-RICH REPEAT PROTEIN 6"/>
    <property type="match status" value="1"/>
</dbReference>
<evidence type="ECO:0000313" key="1">
    <source>
        <dbReference type="EMBL" id="KIJ98513.1"/>
    </source>
</evidence>
<dbReference type="EMBL" id="KN838667">
    <property type="protein sequence ID" value="KIJ98513.1"/>
    <property type="molecule type" value="Genomic_DNA"/>
</dbReference>
<protein>
    <submittedName>
        <fullName evidence="1">Unplaced genomic scaffold K443scaffold_132, whole genome shotgun sequence</fullName>
    </submittedName>
</protein>
<dbReference type="HOGENOM" id="CLU_018544_12_0_1"/>
<dbReference type="Proteomes" id="UP000054477">
    <property type="component" value="Unassembled WGS sequence"/>
</dbReference>
<sequence>MDNSPYAPYLYTNYTPSASEILDIQNLLAEPLARLSGLDDEIERLNSIICDLYDQRCGLSEEIEAHRALISLFRRLPLDIMGEIFDHCLPTHHNAVMSVGEAPLLLGRVCSAWRSITLSTPRLWASLHIPTPTPDSLFDPVSVRKMTTRCEAVREWILRSGEIPLSISLYTPDPLYSFGSLPDSQKDMESFGIVSRQILPFSRRWKAVYLKAMEGSFTHFQEMVEGDVPMLESLSIVNIPTIDLGLQVLGLQVFNQAGRAWKKSSGLLSAPKLRRLSLTNFRENLLDLPVRWSRLTHLKLDEEGSTQSSQRLSGLRYSQVVKVLEKCLLLVSCSFRLGNTRSDALIPPSSFEMSPSQYTLTLPLLQHFSLGLSGRSDEAFLKYLDLPVLHHLEIKVQKSHRGHEAPENQGSVLMDFLSRNGVKLKKLFIDIWAMKQDELIRCLKSVPFVTHLHLNNFSSGSVDEEIADCLTPSGRNPDYFCPFLEEFHCGGSECASFSEARLLSFVLKRRESQNGGVLKRVHIIFHRNRPENIEEFFASLETVPEWGGFINFEFEGLDFEAYTSISVKGLGHGPTTAVVVKYALKPLTDVDDVLSPWNGLDG</sequence>
<name>A0A0C9XAR4_9AGAR</name>
<dbReference type="OrthoDB" id="3051815at2759"/>
<reference evidence="1 2" key="1">
    <citation type="submission" date="2014-04" db="EMBL/GenBank/DDBJ databases">
        <authorList>
            <consortium name="DOE Joint Genome Institute"/>
            <person name="Kuo A."/>
            <person name="Kohler A."/>
            <person name="Nagy L.G."/>
            <person name="Floudas D."/>
            <person name="Copeland A."/>
            <person name="Barry K.W."/>
            <person name="Cichocki N."/>
            <person name="Veneault-Fourrey C."/>
            <person name="LaButti K."/>
            <person name="Lindquist E.A."/>
            <person name="Lipzen A."/>
            <person name="Lundell T."/>
            <person name="Morin E."/>
            <person name="Murat C."/>
            <person name="Sun H."/>
            <person name="Tunlid A."/>
            <person name="Henrissat B."/>
            <person name="Grigoriev I.V."/>
            <person name="Hibbett D.S."/>
            <person name="Martin F."/>
            <person name="Nordberg H.P."/>
            <person name="Cantor M.N."/>
            <person name="Hua S.X."/>
        </authorList>
    </citation>
    <scope>NUCLEOTIDE SEQUENCE [LARGE SCALE GENOMIC DNA]</scope>
    <source>
        <strain evidence="1 2">LaAM-08-1</strain>
    </source>
</reference>
<reference evidence="2" key="2">
    <citation type="submission" date="2015-01" db="EMBL/GenBank/DDBJ databases">
        <title>Evolutionary Origins and Diversification of the Mycorrhizal Mutualists.</title>
        <authorList>
            <consortium name="DOE Joint Genome Institute"/>
            <consortium name="Mycorrhizal Genomics Consortium"/>
            <person name="Kohler A."/>
            <person name="Kuo A."/>
            <person name="Nagy L.G."/>
            <person name="Floudas D."/>
            <person name="Copeland A."/>
            <person name="Barry K.W."/>
            <person name="Cichocki N."/>
            <person name="Veneault-Fourrey C."/>
            <person name="LaButti K."/>
            <person name="Lindquist E.A."/>
            <person name="Lipzen A."/>
            <person name="Lundell T."/>
            <person name="Morin E."/>
            <person name="Murat C."/>
            <person name="Riley R."/>
            <person name="Ohm R."/>
            <person name="Sun H."/>
            <person name="Tunlid A."/>
            <person name="Henrissat B."/>
            <person name="Grigoriev I.V."/>
            <person name="Hibbett D.S."/>
            <person name="Martin F."/>
        </authorList>
    </citation>
    <scope>NUCLEOTIDE SEQUENCE [LARGE SCALE GENOMIC DNA]</scope>
    <source>
        <strain evidence="2">LaAM-08-1</strain>
    </source>
</reference>
<keyword evidence="2" id="KW-1185">Reference proteome</keyword>
<organism evidence="1 2">
    <name type="scientific">Laccaria amethystina LaAM-08-1</name>
    <dbReference type="NCBI Taxonomy" id="1095629"/>
    <lineage>
        <taxon>Eukaryota</taxon>
        <taxon>Fungi</taxon>
        <taxon>Dikarya</taxon>
        <taxon>Basidiomycota</taxon>
        <taxon>Agaricomycotina</taxon>
        <taxon>Agaricomycetes</taxon>
        <taxon>Agaricomycetidae</taxon>
        <taxon>Agaricales</taxon>
        <taxon>Agaricineae</taxon>
        <taxon>Hydnangiaceae</taxon>
        <taxon>Laccaria</taxon>
    </lineage>
</organism>
<gene>
    <name evidence="1" type="ORF">K443DRAFT_206928</name>
</gene>